<comment type="similarity">
    <text evidence="3 12">Belongs to the glycosyltransferase 10 family.</text>
</comment>
<evidence type="ECO:0000256" key="5">
    <source>
        <dbReference type="ARBA" id="ARBA00022679"/>
    </source>
</evidence>
<keyword evidence="11" id="KW-0325">Glycoprotein</keyword>
<comment type="pathway">
    <text evidence="2">Protein modification; protein glycosylation.</text>
</comment>
<evidence type="ECO:0000256" key="8">
    <source>
        <dbReference type="ARBA" id="ARBA00022989"/>
    </source>
</evidence>
<evidence type="ECO:0000256" key="3">
    <source>
        <dbReference type="ARBA" id="ARBA00008919"/>
    </source>
</evidence>
<evidence type="ECO:0000256" key="9">
    <source>
        <dbReference type="ARBA" id="ARBA00023034"/>
    </source>
</evidence>
<evidence type="ECO:0000256" key="11">
    <source>
        <dbReference type="ARBA" id="ARBA00023180"/>
    </source>
</evidence>
<evidence type="ECO:0000313" key="16">
    <source>
        <dbReference type="Proteomes" id="UP001233999"/>
    </source>
</evidence>
<keyword evidence="5 12" id="KW-0808">Transferase</keyword>
<feature type="non-terminal residue" evidence="15">
    <location>
        <position position="363"/>
    </location>
</feature>
<dbReference type="EC" id="2.4.1.-" evidence="12"/>
<keyword evidence="7" id="KW-0735">Signal-anchor</keyword>
<evidence type="ECO:0000259" key="13">
    <source>
        <dbReference type="Pfam" id="PF00852"/>
    </source>
</evidence>
<evidence type="ECO:0000256" key="1">
    <source>
        <dbReference type="ARBA" id="ARBA00004447"/>
    </source>
</evidence>
<keyword evidence="6 12" id="KW-0812">Transmembrane</keyword>
<reference evidence="15" key="1">
    <citation type="journal article" date="2023" name="IScience">
        <title>Live-bearing cockroach genome reveals convergent evolutionary mechanisms linked to viviparity in insects and beyond.</title>
        <authorList>
            <person name="Fouks B."/>
            <person name="Harrison M.C."/>
            <person name="Mikhailova A.A."/>
            <person name="Marchal E."/>
            <person name="English S."/>
            <person name="Carruthers M."/>
            <person name="Jennings E.C."/>
            <person name="Chiamaka E.L."/>
            <person name="Frigard R.A."/>
            <person name="Pippel M."/>
            <person name="Attardo G.M."/>
            <person name="Benoit J.B."/>
            <person name="Bornberg-Bauer E."/>
            <person name="Tobe S.S."/>
        </authorList>
    </citation>
    <scope>NUCLEOTIDE SEQUENCE</scope>
    <source>
        <strain evidence="15">Stay&amp;Tobe</strain>
    </source>
</reference>
<dbReference type="PANTHER" id="PTHR48438">
    <property type="entry name" value="ALPHA-(1,3)-FUCOSYLTRANSFERASE C-RELATED"/>
    <property type="match status" value="1"/>
</dbReference>
<proteinExistence type="inferred from homology"/>
<evidence type="ECO:0000256" key="4">
    <source>
        <dbReference type="ARBA" id="ARBA00022676"/>
    </source>
</evidence>
<dbReference type="Proteomes" id="UP001233999">
    <property type="component" value="Unassembled WGS sequence"/>
</dbReference>
<keyword evidence="8" id="KW-1133">Transmembrane helix</keyword>
<comment type="caution">
    <text evidence="15">The sequence shown here is derived from an EMBL/GenBank/DDBJ whole genome shotgun (WGS) entry which is preliminary data.</text>
</comment>
<dbReference type="InterPro" id="IPR031481">
    <property type="entry name" value="Glyco_tran_10_N"/>
</dbReference>
<dbReference type="EMBL" id="JASPKZ010008364">
    <property type="protein sequence ID" value="KAJ9580040.1"/>
    <property type="molecule type" value="Genomic_DNA"/>
</dbReference>
<protein>
    <recommendedName>
        <fullName evidence="12">Fucosyltransferase</fullName>
        <ecNumber evidence="12">2.4.1.-</ecNumber>
    </recommendedName>
</protein>
<evidence type="ECO:0000256" key="10">
    <source>
        <dbReference type="ARBA" id="ARBA00023136"/>
    </source>
</evidence>
<reference evidence="15" key="2">
    <citation type="submission" date="2023-05" db="EMBL/GenBank/DDBJ databases">
        <authorList>
            <person name="Fouks B."/>
        </authorList>
    </citation>
    <scope>NUCLEOTIDE SEQUENCE</scope>
    <source>
        <strain evidence="15">Stay&amp;Tobe</strain>
        <tissue evidence="15">Testes</tissue>
    </source>
</reference>
<accession>A0AAD7ZG73</accession>
<dbReference type="GO" id="GO:0032580">
    <property type="term" value="C:Golgi cisterna membrane"/>
    <property type="evidence" value="ECO:0007669"/>
    <property type="project" value="UniProtKB-SubCell"/>
</dbReference>
<dbReference type="Pfam" id="PF00852">
    <property type="entry name" value="Glyco_transf_10"/>
    <property type="match status" value="2"/>
</dbReference>
<evidence type="ECO:0000256" key="2">
    <source>
        <dbReference type="ARBA" id="ARBA00004922"/>
    </source>
</evidence>
<evidence type="ECO:0000256" key="7">
    <source>
        <dbReference type="ARBA" id="ARBA00022968"/>
    </source>
</evidence>
<dbReference type="PANTHER" id="PTHR48438:SF1">
    <property type="entry name" value="ALPHA-(1,3)-FUCOSYLTRANSFERASE C-RELATED"/>
    <property type="match status" value="1"/>
</dbReference>
<dbReference type="AlphaFoldDB" id="A0AAD7ZG73"/>
<comment type="subcellular location">
    <subcellularLocation>
        <location evidence="1 12">Golgi apparatus</location>
        <location evidence="1 12">Golgi stack membrane</location>
        <topology evidence="1 12">Single-pass type II membrane protein</topology>
    </subcellularLocation>
</comment>
<evidence type="ECO:0000256" key="6">
    <source>
        <dbReference type="ARBA" id="ARBA00022692"/>
    </source>
</evidence>
<dbReference type="InterPro" id="IPR001503">
    <property type="entry name" value="Glyco_trans_10"/>
</dbReference>
<name>A0AAD7ZG73_DIPPU</name>
<keyword evidence="9 12" id="KW-0333">Golgi apparatus</keyword>
<keyword evidence="4 12" id="KW-0328">Glycosyltransferase</keyword>
<dbReference type="InterPro" id="IPR038577">
    <property type="entry name" value="GT10-like_C_sf"/>
</dbReference>
<evidence type="ECO:0000256" key="12">
    <source>
        <dbReference type="RuleBase" id="RU003832"/>
    </source>
</evidence>
<dbReference type="SUPFAM" id="SSF53756">
    <property type="entry name" value="UDP-Glycosyltransferase/glycogen phosphorylase"/>
    <property type="match status" value="1"/>
</dbReference>
<feature type="domain" description="Fucosyltransferase N-terminal" evidence="14">
    <location>
        <begin position="73"/>
        <end position="176"/>
    </location>
</feature>
<sequence length="363" mass="42629">GEPEINDVRLRCEENDTKPWYMVCGTVRPKPATINNLTGRREAKLWPSEYPYSDRLTNQLMFVPPTPPEEGKLKLILMYKGWKSWEPVKEGREAFTKLQCPVDTCAITMNKKEANRADAIVFKDTFVNPGHERPPRQVWILFFLESPYHTKHDLYRDLINWTATYRSDSDVPDPYGRWVYYNESVKEVTELKKNYAANKTKKVAWFVSNCNDHNGRLEFAYELQKHIPLDIFGLQILSRVRELQRVDYITEKLYVNSLQNNVLPVVMGARPQDYARAAPHHSYIHVDDFISPAELANYLHLVDTDDDLYNSYFRWKGTGEFIKSHFLCRLCAMLHDDFPNKHYDDVNKWWRGPGTCTKGPWKK</sequence>
<dbReference type="Gene3D" id="3.40.50.11660">
    <property type="entry name" value="Glycosyl transferase family 10, C-terminal domain"/>
    <property type="match status" value="2"/>
</dbReference>
<feature type="domain" description="Fucosyltransferase C-terminal" evidence="13">
    <location>
        <begin position="245"/>
        <end position="349"/>
    </location>
</feature>
<keyword evidence="16" id="KW-1185">Reference proteome</keyword>
<keyword evidence="10" id="KW-0472">Membrane</keyword>
<organism evidence="15 16">
    <name type="scientific">Diploptera punctata</name>
    <name type="common">Pacific beetle cockroach</name>
    <dbReference type="NCBI Taxonomy" id="6984"/>
    <lineage>
        <taxon>Eukaryota</taxon>
        <taxon>Metazoa</taxon>
        <taxon>Ecdysozoa</taxon>
        <taxon>Arthropoda</taxon>
        <taxon>Hexapoda</taxon>
        <taxon>Insecta</taxon>
        <taxon>Pterygota</taxon>
        <taxon>Neoptera</taxon>
        <taxon>Polyneoptera</taxon>
        <taxon>Dictyoptera</taxon>
        <taxon>Blattodea</taxon>
        <taxon>Blaberoidea</taxon>
        <taxon>Blaberidae</taxon>
        <taxon>Diplopterinae</taxon>
        <taxon>Diploptera</taxon>
    </lineage>
</organism>
<feature type="domain" description="Fucosyltransferase C-terminal" evidence="13">
    <location>
        <begin position="197"/>
        <end position="234"/>
    </location>
</feature>
<evidence type="ECO:0000259" key="14">
    <source>
        <dbReference type="Pfam" id="PF17039"/>
    </source>
</evidence>
<dbReference type="GO" id="GO:0008417">
    <property type="term" value="F:fucosyltransferase activity"/>
    <property type="evidence" value="ECO:0007669"/>
    <property type="project" value="InterPro"/>
</dbReference>
<dbReference type="Pfam" id="PF17039">
    <property type="entry name" value="Glyco_tran_10_N"/>
    <property type="match status" value="1"/>
</dbReference>
<gene>
    <name evidence="15" type="ORF">L9F63_004333</name>
</gene>
<dbReference type="InterPro" id="IPR055270">
    <property type="entry name" value="Glyco_tran_10_C"/>
</dbReference>
<evidence type="ECO:0000313" key="15">
    <source>
        <dbReference type="EMBL" id="KAJ9580040.1"/>
    </source>
</evidence>